<protein>
    <submittedName>
        <fullName evidence="1">Uncharacterized protein</fullName>
    </submittedName>
</protein>
<accession>A0ACB7SEU0</accession>
<proteinExistence type="predicted"/>
<evidence type="ECO:0000313" key="2">
    <source>
        <dbReference type="Proteomes" id="UP000821845"/>
    </source>
</evidence>
<dbReference type="EMBL" id="CM023485">
    <property type="protein sequence ID" value="KAH6931672.1"/>
    <property type="molecule type" value="Genomic_DNA"/>
</dbReference>
<sequence length="194" mass="22086">MGRAQDRLACASGIVQLYRHRPSPARSAMSDYYSLLEVPHNASPENIRRAYRRLALKWHPDKNPPSKTEAQARFKDISEAYEALSGESRRCQYDLHGREGQDTGYHLDFARSRGTNAYNTGSAFTFIHRDPGELFREFFGSSEPFQDLYRDIHGGQRGPAVLTGGFPVYQQNFGSPFRTDFIDLENLLFALFIA</sequence>
<comment type="caution">
    <text evidence="1">The sequence shown here is derived from an EMBL/GenBank/DDBJ whole genome shotgun (WGS) entry which is preliminary data.</text>
</comment>
<organism evidence="1 2">
    <name type="scientific">Hyalomma asiaticum</name>
    <name type="common">Tick</name>
    <dbReference type="NCBI Taxonomy" id="266040"/>
    <lineage>
        <taxon>Eukaryota</taxon>
        <taxon>Metazoa</taxon>
        <taxon>Ecdysozoa</taxon>
        <taxon>Arthropoda</taxon>
        <taxon>Chelicerata</taxon>
        <taxon>Arachnida</taxon>
        <taxon>Acari</taxon>
        <taxon>Parasitiformes</taxon>
        <taxon>Ixodida</taxon>
        <taxon>Ixodoidea</taxon>
        <taxon>Ixodidae</taxon>
        <taxon>Hyalomminae</taxon>
        <taxon>Hyalomma</taxon>
    </lineage>
</organism>
<gene>
    <name evidence="1" type="ORF">HPB50_026950</name>
</gene>
<reference evidence="1" key="1">
    <citation type="submission" date="2020-05" db="EMBL/GenBank/DDBJ databases">
        <title>Large-scale comparative analyses of tick genomes elucidate their genetic diversity and vector capacities.</title>
        <authorList>
            <person name="Jia N."/>
            <person name="Wang J."/>
            <person name="Shi W."/>
            <person name="Du L."/>
            <person name="Sun Y."/>
            <person name="Zhan W."/>
            <person name="Jiang J."/>
            <person name="Wang Q."/>
            <person name="Zhang B."/>
            <person name="Ji P."/>
            <person name="Sakyi L.B."/>
            <person name="Cui X."/>
            <person name="Yuan T."/>
            <person name="Jiang B."/>
            <person name="Yang W."/>
            <person name="Lam T.T.-Y."/>
            <person name="Chang Q."/>
            <person name="Ding S."/>
            <person name="Wang X."/>
            <person name="Zhu J."/>
            <person name="Ruan X."/>
            <person name="Zhao L."/>
            <person name="Wei J."/>
            <person name="Que T."/>
            <person name="Du C."/>
            <person name="Cheng J."/>
            <person name="Dai P."/>
            <person name="Han X."/>
            <person name="Huang E."/>
            <person name="Gao Y."/>
            <person name="Liu J."/>
            <person name="Shao H."/>
            <person name="Ye R."/>
            <person name="Li L."/>
            <person name="Wei W."/>
            <person name="Wang X."/>
            <person name="Wang C."/>
            <person name="Yang T."/>
            <person name="Huo Q."/>
            <person name="Li W."/>
            <person name="Guo W."/>
            <person name="Chen H."/>
            <person name="Zhou L."/>
            <person name="Ni X."/>
            <person name="Tian J."/>
            <person name="Zhou Y."/>
            <person name="Sheng Y."/>
            <person name="Liu T."/>
            <person name="Pan Y."/>
            <person name="Xia L."/>
            <person name="Li J."/>
            <person name="Zhao F."/>
            <person name="Cao W."/>
        </authorList>
    </citation>
    <scope>NUCLEOTIDE SEQUENCE</scope>
    <source>
        <strain evidence="1">Hyas-2018</strain>
    </source>
</reference>
<keyword evidence="2" id="KW-1185">Reference proteome</keyword>
<dbReference type="Proteomes" id="UP000821845">
    <property type="component" value="Chromosome 5"/>
</dbReference>
<evidence type="ECO:0000313" key="1">
    <source>
        <dbReference type="EMBL" id="KAH6931672.1"/>
    </source>
</evidence>
<name>A0ACB7SEU0_HYAAI</name>